<feature type="transmembrane region" description="Helical" evidence="8">
    <location>
        <begin position="7"/>
        <end position="24"/>
    </location>
</feature>
<dbReference type="PANTHER" id="PTHR30472">
    <property type="entry name" value="FERRIC ENTEROBACTIN TRANSPORT SYSTEM PERMEASE PROTEIN"/>
    <property type="match status" value="1"/>
</dbReference>
<feature type="transmembrane region" description="Helical" evidence="8">
    <location>
        <begin position="177"/>
        <end position="196"/>
    </location>
</feature>
<comment type="subcellular location">
    <subcellularLocation>
        <location evidence="1">Cell membrane</location>
        <topology evidence="1">Multi-pass membrane protein</topology>
    </subcellularLocation>
</comment>
<evidence type="ECO:0000313" key="10">
    <source>
        <dbReference type="Proteomes" id="UP000238205"/>
    </source>
</evidence>
<name>A0A2T0WB54_9LACT</name>
<feature type="transmembrane region" description="Helical" evidence="8">
    <location>
        <begin position="74"/>
        <end position="94"/>
    </location>
</feature>
<sequence>MKVQKNRLIFFMLTVAIGLFLFLYLTYNTRGNIEFALRLRSQRIIPFFIVGFSSTIATIVFQTMTQNVILTPNIIGLDSLYILSQTVIFFFLGINHLLVTNQQLNFFFSLILMVGSSLGLFWLFFKKYPGKIYLMLMTGLILGTFFSSFTNFLQVMIDPNEFNSLFASTIASFNRVDTSLVTFSLFLTLPILLYLFSQSSKLDVLHLGRAYALGLGINVDVYFLKLFILVSVLTSVSTALVGPVSFLGFIGANIAYRLFNTYRHSVLFIGGGMISVLFILSGQLFVEHVFALQTTLGVIIQFIGGIYFLFILLKERSST</sequence>
<feature type="transmembrane region" description="Helical" evidence="8">
    <location>
        <begin position="44"/>
        <end position="62"/>
    </location>
</feature>
<evidence type="ECO:0000256" key="7">
    <source>
        <dbReference type="ARBA" id="ARBA00023136"/>
    </source>
</evidence>
<dbReference type="GO" id="GO:0022857">
    <property type="term" value="F:transmembrane transporter activity"/>
    <property type="evidence" value="ECO:0007669"/>
    <property type="project" value="InterPro"/>
</dbReference>
<keyword evidence="6 8" id="KW-1133">Transmembrane helix</keyword>
<evidence type="ECO:0000256" key="2">
    <source>
        <dbReference type="ARBA" id="ARBA00007935"/>
    </source>
</evidence>
<keyword evidence="3" id="KW-0813">Transport</keyword>
<protein>
    <submittedName>
        <fullName evidence="9">Iron complex transport system permease protein</fullName>
    </submittedName>
</protein>
<organism evidence="9 10">
    <name type="scientific">Alkalibacterium olivapovliticus</name>
    <dbReference type="NCBI Taxonomy" id="99907"/>
    <lineage>
        <taxon>Bacteria</taxon>
        <taxon>Bacillati</taxon>
        <taxon>Bacillota</taxon>
        <taxon>Bacilli</taxon>
        <taxon>Lactobacillales</taxon>
        <taxon>Carnobacteriaceae</taxon>
        <taxon>Alkalibacterium</taxon>
    </lineage>
</organism>
<feature type="transmembrane region" description="Helical" evidence="8">
    <location>
        <begin position="106"/>
        <end position="125"/>
    </location>
</feature>
<comment type="similarity">
    <text evidence="2">Belongs to the binding-protein-dependent transport system permease family. FecCD subfamily.</text>
</comment>
<feature type="transmembrane region" description="Helical" evidence="8">
    <location>
        <begin position="266"/>
        <end position="286"/>
    </location>
</feature>
<gene>
    <name evidence="9" type="ORF">CLV38_102126</name>
</gene>
<keyword evidence="10" id="KW-1185">Reference proteome</keyword>
<evidence type="ECO:0000256" key="6">
    <source>
        <dbReference type="ARBA" id="ARBA00022989"/>
    </source>
</evidence>
<dbReference type="SUPFAM" id="SSF81345">
    <property type="entry name" value="ABC transporter involved in vitamin B12 uptake, BtuC"/>
    <property type="match status" value="1"/>
</dbReference>
<keyword evidence="7 8" id="KW-0472">Membrane</keyword>
<feature type="transmembrane region" description="Helical" evidence="8">
    <location>
        <begin position="239"/>
        <end position="259"/>
    </location>
</feature>
<dbReference type="OrthoDB" id="9796260at2"/>
<dbReference type="AlphaFoldDB" id="A0A2T0WB54"/>
<evidence type="ECO:0000256" key="3">
    <source>
        <dbReference type="ARBA" id="ARBA00022448"/>
    </source>
</evidence>
<feature type="transmembrane region" description="Helical" evidence="8">
    <location>
        <begin position="292"/>
        <end position="313"/>
    </location>
</feature>
<accession>A0A2T0WB54</accession>
<dbReference type="CDD" id="cd06550">
    <property type="entry name" value="TM_ABC_iron-siderophores_like"/>
    <property type="match status" value="1"/>
</dbReference>
<dbReference type="Proteomes" id="UP000238205">
    <property type="component" value="Unassembled WGS sequence"/>
</dbReference>
<keyword evidence="5 8" id="KW-0812">Transmembrane</keyword>
<reference evidence="9 10" key="1">
    <citation type="submission" date="2018-03" db="EMBL/GenBank/DDBJ databases">
        <title>Genomic Encyclopedia of Archaeal and Bacterial Type Strains, Phase II (KMG-II): from individual species to whole genera.</title>
        <authorList>
            <person name="Goeker M."/>
        </authorList>
    </citation>
    <scope>NUCLEOTIDE SEQUENCE [LARGE SCALE GENOMIC DNA]</scope>
    <source>
        <strain evidence="9 10">DSM 13175</strain>
    </source>
</reference>
<evidence type="ECO:0000256" key="8">
    <source>
        <dbReference type="SAM" id="Phobius"/>
    </source>
</evidence>
<dbReference type="EMBL" id="PVTO01000002">
    <property type="protein sequence ID" value="PRY83939.1"/>
    <property type="molecule type" value="Genomic_DNA"/>
</dbReference>
<dbReference type="Pfam" id="PF01032">
    <property type="entry name" value="FecCD"/>
    <property type="match status" value="1"/>
</dbReference>
<evidence type="ECO:0000256" key="5">
    <source>
        <dbReference type="ARBA" id="ARBA00022692"/>
    </source>
</evidence>
<dbReference type="Gene3D" id="1.10.3470.10">
    <property type="entry name" value="ABC transporter involved in vitamin B12 uptake, BtuC"/>
    <property type="match status" value="1"/>
</dbReference>
<dbReference type="RefSeq" id="WP_106190632.1">
    <property type="nucleotide sequence ID" value="NZ_PVTO01000002.1"/>
</dbReference>
<dbReference type="GO" id="GO:0033214">
    <property type="term" value="P:siderophore-iron import into cell"/>
    <property type="evidence" value="ECO:0007669"/>
    <property type="project" value="TreeGrafter"/>
</dbReference>
<dbReference type="GO" id="GO:0005886">
    <property type="term" value="C:plasma membrane"/>
    <property type="evidence" value="ECO:0007669"/>
    <property type="project" value="UniProtKB-SubCell"/>
</dbReference>
<keyword evidence="4" id="KW-1003">Cell membrane</keyword>
<comment type="caution">
    <text evidence="9">The sequence shown here is derived from an EMBL/GenBank/DDBJ whole genome shotgun (WGS) entry which is preliminary data.</text>
</comment>
<dbReference type="PANTHER" id="PTHR30472:SF19">
    <property type="entry name" value="PETROBACTIN IMPORT SYSTEM PERMEASE PROTEIN YCLO"/>
    <property type="match status" value="1"/>
</dbReference>
<dbReference type="InterPro" id="IPR037294">
    <property type="entry name" value="ABC_BtuC-like"/>
</dbReference>
<proteinExistence type="inferred from homology"/>
<feature type="transmembrane region" description="Helical" evidence="8">
    <location>
        <begin position="132"/>
        <end position="157"/>
    </location>
</feature>
<dbReference type="InterPro" id="IPR000522">
    <property type="entry name" value="ABC_transptr_permease_BtuC"/>
</dbReference>
<evidence type="ECO:0000256" key="4">
    <source>
        <dbReference type="ARBA" id="ARBA00022475"/>
    </source>
</evidence>
<feature type="transmembrane region" description="Helical" evidence="8">
    <location>
        <begin position="208"/>
        <end position="233"/>
    </location>
</feature>
<evidence type="ECO:0000313" key="9">
    <source>
        <dbReference type="EMBL" id="PRY83939.1"/>
    </source>
</evidence>
<evidence type="ECO:0000256" key="1">
    <source>
        <dbReference type="ARBA" id="ARBA00004651"/>
    </source>
</evidence>